<feature type="compositionally biased region" description="Low complexity" evidence="6">
    <location>
        <begin position="142"/>
        <end position="173"/>
    </location>
</feature>
<evidence type="ECO:0000259" key="7">
    <source>
        <dbReference type="PROSITE" id="PS50157"/>
    </source>
</evidence>
<dbReference type="GO" id="GO:0000978">
    <property type="term" value="F:RNA polymerase II cis-regulatory region sequence-specific DNA binding"/>
    <property type="evidence" value="ECO:0007669"/>
    <property type="project" value="TreeGrafter"/>
</dbReference>
<feature type="region of interest" description="Disordered" evidence="6">
    <location>
        <begin position="140"/>
        <end position="191"/>
    </location>
</feature>
<dbReference type="PROSITE" id="PS00028">
    <property type="entry name" value="ZINC_FINGER_C2H2_1"/>
    <property type="match status" value="2"/>
</dbReference>
<reference evidence="8" key="1">
    <citation type="submission" date="2020-05" db="EMBL/GenBank/DDBJ databases">
        <title>Phylogenomic resolution of chytrid fungi.</title>
        <authorList>
            <person name="Stajich J.E."/>
            <person name="Amses K."/>
            <person name="Simmons R."/>
            <person name="Seto K."/>
            <person name="Myers J."/>
            <person name="Bonds A."/>
            <person name="Quandt C.A."/>
            <person name="Barry K."/>
            <person name="Liu P."/>
            <person name="Grigoriev I."/>
            <person name="Longcore J.E."/>
            <person name="James T.Y."/>
        </authorList>
    </citation>
    <scope>NUCLEOTIDE SEQUENCE</scope>
    <source>
        <strain evidence="8">JEL0379</strain>
    </source>
</reference>
<feature type="region of interest" description="Disordered" evidence="6">
    <location>
        <begin position="244"/>
        <end position="281"/>
    </location>
</feature>
<dbReference type="InterPro" id="IPR013087">
    <property type="entry name" value="Znf_C2H2_type"/>
</dbReference>
<dbReference type="SUPFAM" id="SSF57667">
    <property type="entry name" value="beta-beta-alpha zinc fingers"/>
    <property type="match status" value="1"/>
</dbReference>
<feature type="domain" description="C2H2-type" evidence="7">
    <location>
        <begin position="192"/>
        <end position="219"/>
    </location>
</feature>
<keyword evidence="3 5" id="KW-0863">Zinc-finger</keyword>
<feature type="compositionally biased region" description="Low complexity" evidence="6">
    <location>
        <begin position="69"/>
        <end position="78"/>
    </location>
</feature>
<dbReference type="AlphaFoldDB" id="A0AAD5XMC3"/>
<name>A0AAD5XMC3_9FUNG</name>
<dbReference type="Proteomes" id="UP001212152">
    <property type="component" value="Unassembled WGS sequence"/>
</dbReference>
<gene>
    <name evidence="8" type="ORF">HDU87_003759</name>
</gene>
<sequence>MHFLASSNVYFLGHYRPPIACFSDDDEFQSGYARLHCCAKSGWLQDSQDPPLPTLVSLSAIHAAPPPARSRSLSVDSDLSTKEELSWPAPSPTFIKSEPETESEFEASPSPSHLKLCKPFVPPRQSSLLSQDCAFLPSEARSTSLSPTPSLPESPSSCASSSCSPLASIESSPLPSPPQTPPARKHSSSRPFACPHCSSTFLRRFNLSVHLNTHNPDREKKYTCVLPGCSSSFFRMPDLRRHLRTVSHRKPGQRCAEKSAKKTKTKSKSKSKKTSKKTSKK</sequence>
<evidence type="ECO:0000256" key="3">
    <source>
        <dbReference type="ARBA" id="ARBA00022771"/>
    </source>
</evidence>
<keyword evidence="1" id="KW-0479">Metal-binding</keyword>
<dbReference type="SMART" id="SM00355">
    <property type="entry name" value="ZnF_C2H2"/>
    <property type="match status" value="2"/>
</dbReference>
<dbReference type="PANTHER" id="PTHR19818:SF139">
    <property type="entry name" value="PAIR-RULE PROTEIN ODD-PAIRED"/>
    <property type="match status" value="1"/>
</dbReference>
<dbReference type="PANTHER" id="PTHR19818">
    <property type="entry name" value="ZINC FINGER PROTEIN ZIC AND GLI"/>
    <property type="match status" value="1"/>
</dbReference>
<feature type="region of interest" description="Disordered" evidence="6">
    <location>
        <begin position="66"/>
        <end position="110"/>
    </location>
</feature>
<organism evidence="8 9">
    <name type="scientific">Geranomyces variabilis</name>
    <dbReference type="NCBI Taxonomy" id="109894"/>
    <lineage>
        <taxon>Eukaryota</taxon>
        <taxon>Fungi</taxon>
        <taxon>Fungi incertae sedis</taxon>
        <taxon>Chytridiomycota</taxon>
        <taxon>Chytridiomycota incertae sedis</taxon>
        <taxon>Chytridiomycetes</taxon>
        <taxon>Spizellomycetales</taxon>
        <taxon>Powellomycetaceae</taxon>
        <taxon>Geranomyces</taxon>
    </lineage>
</organism>
<evidence type="ECO:0000256" key="4">
    <source>
        <dbReference type="ARBA" id="ARBA00022833"/>
    </source>
</evidence>
<dbReference type="InterPro" id="IPR036236">
    <property type="entry name" value="Znf_C2H2_sf"/>
</dbReference>
<dbReference type="EMBL" id="JADGJQ010000028">
    <property type="protein sequence ID" value="KAJ3178207.1"/>
    <property type="molecule type" value="Genomic_DNA"/>
</dbReference>
<feature type="domain" description="C2H2-type" evidence="7">
    <location>
        <begin position="222"/>
        <end position="251"/>
    </location>
</feature>
<keyword evidence="4" id="KW-0862">Zinc</keyword>
<evidence type="ECO:0000256" key="5">
    <source>
        <dbReference type="PROSITE-ProRule" id="PRU00042"/>
    </source>
</evidence>
<accession>A0AAD5XMC3</accession>
<dbReference type="GO" id="GO:0045944">
    <property type="term" value="P:positive regulation of transcription by RNA polymerase II"/>
    <property type="evidence" value="ECO:0007669"/>
    <property type="project" value="UniProtKB-ARBA"/>
</dbReference>
<evidence type="ECO:0000256" key="2">
    <source>
        <dbReference type="ARBA" id="ARBA00022737"/>
    </source>
</evidence>
<feature type="compositionally biased region" description="Basic residues" evidence="6">
    <location>
        <begin position="261"/>
        <end position="281"/>
    </location>
</feature>
<dbReference type="GO" id="GO:0000981">
    <property type="term" value="F:DNA-binding transcription factor activity, RNA polymerase II-specific"/>
    <property type="evidence" value="ECO:0007669"/>
    <property type="project" value="TreeGrafter"/>
</dbReference>
<evidence type="ECO:0000313" key="9">
    <source>
        <dbReference type="Proteomes" id="UP001212152"/>
    </source>
</evidence>
<comment type="caution">
    <text evidence="8">The sequence shown here is derived from an EMBL/GenBank/DDBJ whole genome shotgun (WGS) entry which is preliminary data.</text>
</comment>
<keyword evidence="2" id="KW-0677">Repeat</keyword>
<dbReference type="PROSITE" id="PS50157">
    <property type="entry name" value="ZINC_FINGER_C2H2_2"/>
    <property type="match status" value="2"/>
</dbReference>
<dbReference type="InterPro" id="IPR050329">
    <property type="entry name" value="GLI_C2H2-zinc-finger"/>
</dbReference>
<proteinExistence type="predicted"/>
<keyword evidence="9" id="KW-1185">Reference proteome</keyword>
<protein>
    <recommendedName>
        <fullName evidence="7">C2H2-type domain-containing protein</fullName>
    </recommendedName>
</protein>
<evidence type="ECO:0000313" key="8">
    <source>
        <dbReference type="EMBL" id="KAJ3178207.1"/>
    </source>
</evidence>
<dbReference type="GO" id="GO:0008270">
    <property type="term" value="F:zinc ion binding"/>
    <property type="evidence" value="ECO:0007669"/>
    <property type="project" value="UniProtKB-KW"/>
</dbReference>
<evidence type="ECO:0000256" key="6">
    <source>
        <dbReference type="SAM" id="MobiDB-lite"/>
    </source>
</evidence>
<evidence type="ECO:0000256" key="1">
    <source>
        <dbReference type="ARBA" id="ARBA00022723"/>
    </source>
</evidence>
<dbReference type="Gene3D" id="3.30.160.60">
    <property type="entry name" value="Classic Zinc Finger"/>
    <property type="match status" value="2"/>
</dbReference>
<dbReference type="GO" id="GO:0005634">
    <property type="term" value="C:nucleus"/>
    <property type="evidence" value="ECO:0007669"/>
    <property type="project" value="UniProtKB-ARBA"/>
</dbReference>